<gene>
    <name evidence="4" type="ORF">AVDCRST_MAG85-877</name>
</gene>
<dbReference type="EMBL" id="CADCVT010000095">
    <property type="protein sequence ID" value="CAA9484681.1"/>
    <property type="molecule type" value="Genomic_DNA"/>
</dbReference>
<dbReference type="PANTHER" id="PTHR33175:SF3">
    <property type="entry name" value="DNA-BINDING PROTEIN HU-BETA"/>
    <property type="match status" value="1"/>
</dbReference>
<dbReference type="GO" id="GO:0005829">
    <property type="term" value="C:cytosol"/>
    <property type="evidence" value="ECO:0007669"/>
    <property type="project" value="TreeGrafter"/>
</dbReference>
<organism evidence="4">
    <name type="scientific">uncultured Solirubrobacteraceae bacterium</name>
    <dbReference type="NCBI Taxonomy" id="1162706"/>
    <lineage>
        <taxon>Bacteria</taxon>
        <taxon>Bacillati</taxon>
        <taxon>Actinomycetota</taxon>
        <taxon>Thermoleophilia</taxon>
        <taxon>Solirubrobacterales</taxon>
        <taxon>Solirubrobacteraceae</taxon>
        <taxon>environmental samples</taxon>
    </lineage>
</organism>
<dbReference type="GO" id="GO:0030527">
    <property type="term" value="F:structural constituent of chromatin"/>
    <property type="evidence" value="ECO:0007669"/>
    <property type="project" value="InterPro"/>
</dbReference>
<sequence length="92" mass="9548">MTKSEFVDQVAARSGLNRKDASAAVDAALETIQSALERGSDVTFSGFGKFHVADRSARQGVNPATGEKIQIAASKAPKFTPGAQLKKAVKGG</sequence>
<accession>A0A6J4RXS2</accession>
<dbReference type="SUPFAM" id="SSF47729">
    <property type="entry name" value="IHF-like DNA-binding proteins"/>
    <property type="match status" value="1"/>
</dbReference>
<name>A0A6J4RXS2_9ACTN</name>
<dbReference type="InterPro" id="IPR020816">
    <property type="entry name" value="Histone-like_DNA-bd_CS"/>
</dbReference>
<dbReference type="PRINTS" id="PR01727">
    <property type="entry name" value="DNABINDINGHU"/>
</dbReference>
<keyword evidence="1" id="KW-0226">DNA condensation</keyword>
<dbReference type="InterPro" id="IPR010992">
    <property type="entry name" value="IHF-like_DNA-bd_dom_sf"/>
</dbReference>
<evidence type="ECO:0000256" key="2">
    <source>
        <dbReference type="ARBA" id="ARBA00023125"/>
    </source>
</evidence>
<evidence type="ECO:0000256" key="1">
    <source>
        <dbReference type="ARBA" id="ARBA00023067"/>
    </source>
</evidence>
<dbReference type="AlphaFoldDB" id="A0A6J4RXS2"/>
<dbReference type="SMART" id="SM00411">
    <property type="entry name" value="BHL"/>
    <property type="match status" value="1"/>
</dbReference>
<dbReference type="CDD" id="cd13831">
    <property type="entry name" value="HU"/>
    <property type="match status" value="1"/>
</dbReference>
<dbReference type="Gene3D" id="4.10.520.10">
    <property type="entry name" value="IHF-like DNA-binding proteins"/>
    <property type="match status" value="1"/>
</dbReference>
<dbReference type="PANTHER" id="PTHR33175">
    <property type="entry name" value="DNA-BINDING PROTEIN HU"/>
    <property type="match status" value="1"/>
</dbReference>
<dbReference type="GO" id="GO:0030261">
    <property type="term" value="P:chromosome condensation"/>
    <property type="evidence" value="ECO:0007669"/>
    <property type="project" value="UniProtKB-KW"/>
</dbReference>
<dbReference type="Pfam" id="PF00216">
    <property type="entry name" value="Bac_DNA_binding"/>
    <property type="match status" value="1"/>
</dbReference>
<comment type="similarity">
    <text evidence="3">Belongs to the bacterial histone-like protein family.</text>
</comment>
<dbReference type="GO" id="GO:0003677">
    <property type="term" value="F:DNA binding"/>
    <property type="evidence" value="ECO:0007669"/>
    <property type="project" value="UniProtKB-KW"/>
</dbReference>
<proteinExistence type="inferred from homology"/>
<dbReference type="InterPro" id="IPR000119">
    <property type="entry name" value="Hist_DNA-bd"/>
</dbReference>
<dbReference type="PROSITE" id="PS00045">
    <property type="entry name" value="HISTONE_LIKE"/>
    <property type="match status" value="1"/>
</dbReference>
<evidence type="ECO:0000256" key="3">
    <source>
        <dbReference type="RuleBase" id="RU003939"/>
    </source>
</evidence>
<reference evidence="4" key="1">
    <citation type="submission" date="2020-02" db="EMBL/GenBank/DDBJ databases">
        <authorList>
            <person name="Meier V. D."/>
        </authorList>
    </citation>
    <scope>NUCLEOTIDE SEQUENCE</scope>
    <source>
        <strain evidence="4">AVDCRST_MAG85</strain>
    </source>
</reference>
<protein>
    <submittedName>
        <fullName evidence="4">DNA-binding protein HBsu</fullName>
    </submittedName>
</protein>
<keyword evidence="2 4" id="KW-0238">DNA-binding</keyword>
<evidence type="ECO:0000313" key="4">
    <source>
        <dbReference type="EMBL" id="CAA9484681.1"/>
    </source>
</evidence>